<gene>
    <name evidence="3" type="ORF">C0Q70_06295</name>
</gene>
<feature type="domain" description="Calponin-homology (CH)" evidence="2">
    <location>
        <begin position="141"/>
        <end position="249"/>
    </location>
</feature>
<dbReference type="PANTHER" id="PTHR46767:SF1">
    <property type="entry name" value="LIM DOMAIN ONLY PROTEIN 7"/>
    <property type="match status" value="1"/>
</dbReference>
<dbReference type="InterPro" id="IPR001715">
    <property type="entry name" value="CH_dom"/>
</dbReference>
<organism evidence="3 4">
    <name type="scientific">Pomacea canaliculata</name>
    <name type="common">Golden apple snail</name>
    <dbReference type="NCBI Taxonomy" id="400727"/>
    <lineage>
        <taxon>Eukaryota</taxon>
        <taxon>Metazoa</taxon>
        <taxon>Spiralia</taxon>
        <taxon>Lophotrochozoa</taxon>
        <taxon>Mollusca</taxon>
        <taxon>Gastropoda</taxon>
        <taxon>Caenogastropoda</taxon>
        <taxon>Architaenioglossa</taxon>
        <taxon>Ampullarioidea</taxon>
        <taxon>Ampullariidae</taxon>
        <taxon>Pomacea</taxon>
    </lineage>
</organism>
<dbReference type="EMBL" id="PZQS01000003">
    <property type="protein sequence ID" value="PVD35014.1"/>
    <property type="molecule type" value="Genomic_DNA"/>
</dbReference>
<evidence type="ECO:0000313" key="3">
    <source>
        <dbReference type="EMBL" id="PVD35014.1"/>
    </source>
</evidence>
<name>A0A2T7PNL5_POMCA</name>
<dbReference type="PROSITE" id="PS50021">
    <property type="entry name" value="CH"/>
    <property type="match status" value="1"/>
</dbReference>
<comment type="caution">
    <text evidence="3">The sequence shown here is derived from an EMBL/GenBank/DDBJ whole genome shotgun (WGS) entry which is preliminary data.</text>
</comment>
<dbReference type="InterPro" id="IPR036872">
    <property type="entry name" value="CH_dom_sf"/>
</dbReference>
<proteinExistence type="predicted"/>
<keyword evidence="4" id="KW-1185">Reference proteome</keyword>
<evidence type="ECO:0000256" key="1">
    <source>
        <dbReference type="SAM" id="MobiDB-lite"/>
    </source>
</evidence>
<evidence type="ECO:0000313" key="4">
    <source>
        <dbReference type="Proteomes" id="UP000245119"/>
    </source>
</evidence>
<dbReference type="Gene3D" id="1.10.418.10">
    <property type="entry name" value="Calponin-like domain"/>
    <property type="match status" value="1"/>
</dbReference>
<dbReference type="GO" id="GO:0023051">
    <property type="term" value="P:regulation of signaling"/>
    <property type="evidence" value="ECO:0007669"/>
    <property type="project" value="InterPro"/>
</dbReference>
<dbReference type="OrthoDB" id="15627at2759"/>
<sequence>MFLRSALSPRGTPSPDTTMTPAANRLHVITVIVCSLNAFRRHLIWEESLCFFPVPLCVYEAHFETGHHLLPYSLHHHHHRSQHTFTQPPNFFQPHTTDKWNSRPLFDEEVFMGGHLSSLAGSVVSCERSLQCLVLMCELSQAAGQEVSVWDDNDAVTKKHFAHPDDPRRSLENGILLCELLNCLKPGAVKRINKLPTPIAGLDNLHVFLKACNEHFGLNNTQLFDLTDLEDLSHRAIAEHDTCLKKSCEKLINQACVCLRYLEDTGWRKHKNEQTNVLLSQRRHDYLPERLSILKMDDPCQQFENRVSKKVL</sequence>
<dbReference type="Pfam" id="PF00307">
    <property type="entry name" value="CH"/>
    <property type="match status" value="1"/>
</dbReference>
<accession>A0A2T7PNL5</accession>
<dbReference type="CDD" id="cd21208">
    <property type="entry name" value="CH_LMO7-like"/>
    <property type="match status" value="1"/>
</dbReference>
<feature type="region of interest" description="Disordered" evidence="1">
    <location>
        <begin position="1"/>
        <end position="20"/>
    </location>
</feature>
<dbReference type="PANTHER" id="PTHR46767">
    <property type="entry name" value="LIM DOMAIN ONLY PROTEIN 7"/>
    <property type="match status" value="1"/>
</dbReference>
<dbReference type="InterPro" id="IPR029978">
    <property type="entry name" value="LMO-7"/>
</dbReference>
<dbReference type="GO" id="GO:0030155">
    <property type="term" value="P:regulation of cell adhesion"/>
    <property type="evidence" value="ECO:0007669"/>
    <property type="project" value="InterPro"/>
</dbReference>
<dbReference type="STRING" id="400727.A0A2T7PNL5"/>
<evidence type="ECO:0000259" key="2">
    <source>
        <dbReference type="PROSITE" id="PS50021"/>
    </source>
</evidence>
<dbReference type="AlphaFoldDB" id="A0A2T7PNL5"/>
<dbReference type="SUPFAM" id="SSF47576">
    <property type="entry name" value="Calponin-homology domain, CH-domain"/>
    <property type="match status" value="1"/>
</dbReference>
<dbReference type="Proteomes" id="UP000245119">
    <property type="component" value="Linkage Group LG3"/>
</dbReference>
<reference evidence="3 4" key="1">
    <citation type="submission" date="2018-04" db="EMBL/GenBank/DDBJ databases">
        <title>The genome of golden apple snail Pomacea canaliculata provides insight into stress tolerance and invasive adaptation.</title>
        <authorList>
            <person name="Liu C."/>
            <person name="Liu B."/>
            <person name="Ren Y."/>
            <person name="Zhang Y."/>
            <person name="Wang H."/>
            <person name="Li S."/>
            <person name="Jiang F."/>
            <person name="Yin L."/>
            <person name="Zhang G."/>
            <person name="Qian W."/>
            <person name="Fan W."/>
        </authorList>
    </citation>
    <scope>NUCLEOTIDE SEQUENCE [LARGE SCALE GENOMIC DNA]</scope>
    <source>
        <strain evidence="3">SZHN2017</strain>
        <tissue evidence="3">Muscle</tissue>
    </source>
</reference>
<protein>
    <recommendedName>
        <fullName evidence="2">Calponin-homology (CH) domain-containing protein</fullName>
    </recommendedName>
</protein>